<feature type="transmembrane region" description="Helical" evidence="1">
    <location>
        <begin position="20"/>
        <end position="39"/>
    </location>
</feature>
<sequence>MLVGLKMTNLTTTAQSLKKIAPFLIFGLIVFILIGAIIYRLTNKPKATPPSAVNPPEIIQNPSQEQPRSFDFSNIQVPEFPKKLPVYAIISYNVTDAAAKTLATTLGFSGEPTSINENTLDGKEYIWNQSDSILTVSQTSLQYRNTQYLGGPLPTAGGLPLDELQERATSYAKKITVLGQDLEIDPQKTKYWVISENNRVRTDSFENTQTVTFSYQQKLEGLPIVSNDPTASNLMVRVKRDGEVIHLFSRFFDNFSQESSYALKSKEEAIEEIKNGKGRVVLTQIVDERNLTLDLYNNPINAESAFITNISLAYFLPNDIKDTVQPVFVFEGSFKTNKNEDGKVVIYLPAIR</sequence>
<keyword evidence="1" id="KW-0472">Membrane</keyword>
<reference evidence="2 3" key="1">
    <citation type="journal article" date="2015" name="Nature">
        <title>rRNA introns, odd ribosomes, and small enigmatic genomes across a large radiation of phyla.</title>
        <authorList>
            <person name="Brown C.T."/>
            <person name="Hug L.A."/>
            <person name="Thomas B.C."/>
            <person name="Sharon I."/>
            <person name="Castelle C.J."/>
            <person name="Singh A."/>
            <person name="Wilkins M.J."/>
            <person name="Williams K.H."/>
            <person name="Banfield J.F."/>
        </authorList>
    </citation>
    <scope>NUCLEOTIDE SEQUENCE [LARGE SCALE GENOMIC DNA]</scope>
</reference>
<evidence type="ECO:0000313" key="2">
    <source>
        <dbReference type="EMBL" id="KKR49004.1"/>
    </source>
</evidence>
<dbReference type="EMBL" id="LBYI01000034">
    <property type="protein sequence ID" value="KKR49004.1"/>
    <property type="molecule type" value="Genomic_DNA"/>
</dbReference>
<dbReference type="AlphaFoldDB" id="A0A0G0R8D1"/>
<organism evidence="2 3">
    <name type="scientific">Candidatus Curtissbacteria bacterium GW2011_GWA1_40_16</name>
    <dbReference type="NCBI Taxonomy" id="1618405"/>
    <lineage>
        <taxon>Bacteria</taxon>
        <taxon>Candidatus Curtissiibacteriota</taxon>
    </lineage>
</organism>
<evidence type="ECO:0000256" key="1">
    <source>
        <dbReference type="SAM" id="Phobius"/>
    </source>
</evidence>
<protein>
    <submittedName>
        <fullName evidence="2">Uncharacterized protein</fullName>
    </submittedName>
</protein>
<keyword evidence="1" id="KW-0812">Transmembrane</keyword>
<comment type="caution">
    <text evidence="2">The sequence shown here is derived from an EMBL/GenBank/DDBJ whole genome shotgun (WGS) entry which is preliminary data.</text>
</comment>
<dbReference type="Proteomes" id="UP000034531">
    <property type="component" value="Unassembled WGS sequence"/>
</dbReference>
<accession>A0A0G0R8D1</accession>
<gene>
    <name evidence="2" type="ORF">UT84_C0034G0002</name>
</gene>
<proteinExistence type="predicted"/>
<evidence type="ECO:0000313" key="3">
    <source>
        <dbReference type="Proteomes" id="UP000034531"/>
    </source>
</evidence>
<keyword evidence="1" id="KW-1133">Transmembrane helix</keyword>
<name>A0A0G0R8D1_9BACT</name>